<feature type="transmembrane region" description="Helical" evidence="7">
    <location>
        <begin position="178"/>
        <end position="197"/>
    </location>
</feature>
<keyword evidence="2" id="KW-0813">Transport</keyword>
<feature type="transmembrane region" description="Helical" evidence="7">
    <location>
        <begin position="51"/>
        <end position="71"/>
    </location>
</feature>
<keyword evidence="6 7" id="KW-0472">Membrane</keyword>
<keyword evidence="10" id="KW-1185">Reference proteome</keyword>
<name>A0A9X1YEQ9_9BURK</name>
<evidence type="ECO:0000256" key="4">
    <source>
        <dbReference type="ARBA" id="ARBA00022692"/>
    </source>
</evidence>
<evidence type="ECO:0000259" key="8">
    <source>
        <dbReference type="PROSITE" id="PS50850"/>
    </source>
</evidence>
<protein>
    <submittedName>
        <fullName evidence="9">MFS transporter</fullName>
    </submittedName>
</protein>
<dbReference type="PANTHER" id="PTHR23513">
    <property type="entry name" value="INTEGRAL MEMBRANE EFFLUX PROTEIN-RELATED"/>
    <property type="match status" value="1"/>
</dbReference>
<dbReference type="InterPro" id="IPR020846">
    <property type="entry name" value="MFS_dom"/>
</dbReference>
<dbReference type="EMBL" id="JAJLJH010000001">
    <property type="protein sequence ID" value="MCK9684551.1"/>
    <property type="molecule type" value="Genomic_DNA"/>
</dbReference>
<gene>
    <name evidence="9" type="ORF">LPC04_02390</name>
</gene>
<evidence type="ECO:0000313" key="10">
    <source>
        <dbReference type="Proteomes" id="UP001139353"/>
    </source>
</evidence>
<dbReference type="SUPFAM" id="SSF103473">
    <property type="entry name" value="MFS general substrate transporter"/>
    <property type="match status" value="1"/>
</dbReference>
<accession>A0A9X1YEQ9</accession>
<evidence type="ECO:0000256" key="6">
    <source>
        <dbReference type="ARBA" id="ARBA00023136"/>
    </source>
</evidence>
<evidence type="ECO:0000256" key="5">
    <source>
        <dbReference type="ARBA" id="ARBA00022989"/>
    </source>
</evidence>
<feature type="transmembrane region" description="Helical" evidence="7">
    <location>
        <begin position="269"/>
        <end position="287"/>
    </location>
</feature>
<dbReference type="PANTHER" id="PTHR23513:SF11">
    <property type="entry name" value="STAPHYLOFERRIN A TRANSPORTER"/>
    <property type="match status" value="1"/>
</dbReference>
<evidence type="ECO:0000256" key="1">
    <source>
        <dbReference type="ARBA" id="ARBA00004651"/>
    </source>
</evidence>
<evidence type="ECO:0000256" key="7">
    <source>
        <dbReference type="SAM" id="Phobius"/>
    </source>
</evidence>
<feature type="transmembrane region" description="Helical" evidence="7">
    <location>
        <begin position="109"/>
        <end position="128"/>
    </location>
</feature>
<dbReference type="Gene3D" id="1.20.1250.20">
    <property type="entry name" value="MFS general substrate transporter like domains"/>
    <property type="match status" value="1"/>
</dbReference>
<dbReference type="InterPro" id="IPR010290">
    <property type="entry name" value="TM_effector"/>
</dbReference>
<proteinExistence type="predicted"/>
<feature type="transmembrane region" description="Helical" evidence="7">
    <location>
        <begin position="83"/>
        <end position="103"/>
    </location>
</feature>
<keyword evidence="4 7" id="KW-0812">Transmembrane</keyword>
<dbReference type="InterPro" id="IPR036259">
    <property type="entry name" value="MFS_trans_sf"/>
</dbReference>
<dbReference type="PROSITE" id="PS50850">
    <property type="entry name" value="MFS"/>
    <property type="match status" value="1"/>
</dbReference>
<feature type="transmembrane region" description="Helical" evidence="7">
    <location>
        <begin position="230"/>
        <end position="249"/>
    </location>
</feature>
<dbReference type="GO" id="GO:0022857">
    <property type="term" value="F:transmembrane transporter activity"/>
    <property type="evidence" value="ECO:0007669"/>
    <property type="project" value="InterPro"/>
</dbReference>
<evidence type="ECO:0000256" key="3">
    <source>
        <dbReference type="ARBA" id="ARBA00022475"/>
    </source>
</evidence>
<feature type="domain" description="Major facilitator superfamily (MFS) profile" evidence="8">
    <location>
        <begin position="9"/>
        <end position="411"/>
    </location>
</feature>
<evidence type="ECO:0000313" key="9">
    <source>
        <dbReference type="EMBL" id="MCK9684551.1"/>
    </source>
</evidence>
<comment type="caution">
    <text evidence="9">The sequence shown here is derived from an EMBL/GenBank/DDBJ whole genome shotgun (WGS) entry which is preliminary data.</text>
</comment>
<comment type="subcellular location">
    <subcellularLocation>
        <location evidence="1">Cell membrane</location>
        <topology evidence="1">Multi-pass membrane protein</topology>
    </subcellularLocation>
</comment>
<sequence>MTAPPATPAFAALRIRGYRAHFTTYLLAMMADNIEHVISYWMCWQKFHSPALGGFAVVSHWLPFLLFAVPAGALADRFDPRRLIQVGMALFITASLGWGLFFLTDTLQMWHAMLLLVLHGCAGVLWQTSSQMLLHDIVPKDTLQSAVRLNATARSLGVLVGPAVGGLLMLVLGPTRGIFVNAAFYLPLLLWLVNAPYGPRFRSDHKPSPRAVRGFADITQTLRDIAPDPLLTGMLALAGAASFFIGNSYQAQMPAFAHDLGHGDPGVSYSALLGADAAGALLAGVLLESVGRLKPAPRTAMAIAAGWALALGAFSQAHAYGLALALLFAAGFLELSFSSMVQTLVQLNAPAAIRGRVIGLFNMASLGMRTFSGVIVGVIGSAIGVHGSMLVAAALMCTTALTLRTRAARSAAA</sequence>
<keyword evidence="3" id="KW-1003">Cell membrane</keyword>
<dbReference type="CDD" id="cd06173">
    <property type="entry name" value="MFS_MefA_like"/>
    <property type="match status" value="1"/>
</dbReference>
<keyword evidence="5 7" id="KW-1133">Transmembrane helix</keyword>
<dbReference type="GO" id="GO:0005886">
    <property type="term" value="C:plasma membrane"/>
    <property type="evidence" value="ECO:0007669"/>
    <property type="project" value="UniProtKB-SubCell"/>
</dbReference>
<evidence type="ECO:0000256" key="2">
    <source>
        <dbReference type="ARBA" id="ARBA00022448"/>
    </source>
</evidence>
<feature type="transmembrane region" description="Helical" evidence="7">
    <location>
        <begin position="149"/>
        <end position="172"/>
    </location>
</feature>
<organism evidence="9 10">
    <name type="scientific">Scleromatobacter humisilvae</name>
    <dbReference type="NCBI Taxonomy" id="2897159"/>
    <lineage>
        <taxon>Bacteria</taxon>
        <taxon>Pseudomonadati</taxon>
        <taxon>Pseudomonadota</taxon>
        <taxon>Betaproteobacteria</taxon>
        <taxon>Burkholderiales</taxon>
        <taxon>Sphaerotilaceae</taxon>
        <taxon>Scleromatobacter</taxon>
    </lineage>
</organism>
<dbReference type="AlphaFoldDB" id="A0A9X1YEQ9"/>
<reference evidence="9" key="1">
    <citation type="submission" date="2021-11" db="EMBL/GenBank/DDBJ databases">
        <title>BS-T2-15 a new species belonging to the Comamonadaceae family isolated from the soil of a French oak forest.</title>
        <authorList>
            <person name="Mieszkin S."/>
            <person name="Alain K."/>
        </authorList>
    </citation>
    <scope>NUCLEOTIDE SEQUENCE</scope>
    <source>
        <strain evidence="9">BS-T2-15</strain>
    </source>
</reference>
<dbReference type="RefSeq" id="WP_275680577.1">
    <property type="nucleotide sequence ID" value="NZ_JAJLJH010000001.1"/>
</dbReference>
<dbReference type="Proteomes" id="UP001139353">
    <property type="component" value="Unassembled WGS sequence"/>
</dbReference>
<dbReference type="Pfam" id="PF05977">
    <property type="entry name" value="MFS_3"/>
    <property type="match status" value="1"/>
</dbReference>